<proteinExistence type="predicted"/>
<name>A0A8S5P186_9CAUD</name>
<sequence>MKAKLIKPDEGLAYDITEACSSVTWSGSVLQASRSVELDYINAPYDTRLKIPPIATGNYLSVEDQTVEIFWGQFFGSEVNGQTGTITHLARDPMKCLLESTGKYNFKNVTPEAVAAQVCADVQMPVGELAATGINIKSMLCNDKAIYDIIMGGYTQAYRMTGKRYLAYIINRKLSIIEQNVILGGGYYLSDQLNITDASVQEKADEIINSVRIYNSKGKQIGEVRDEDSIRRWGVYQSTYDQEKGVDAHTAAKNMLKIKPEQTIMVSGIGDINCISGRGVVVKDGATGLSGLYWIKSDKHIWSGGTYTMELELTFDKLMDEMEIEVETEKKKGRKS</sequence>
<reference evidence="2" key="1">
    <citation type="journal article" date="2021" name="Proc. Natl. Acad. Sci. U.S.A.">
        <title>A Catalog of Tens of Thousands of Viruses from Human Metagenomes Reveals Hidden Associations with Chronic Diseases.</title>
        <authorList>
            <person name="Tisza M.J."/>
            <person name="Buck C.B."/>
        </authorList>
    </citation>
    <scope>NUCLEOTIDE SEQUENCE</scope>
    <source>
        <strain evidence="2">Ctitf6</strain>
    </source>
</reference>
<dbReference type="InterPro" id="IPR056937">
    <property type="entry name" value="YqbQ/XkdQ"/>
</dbReference>
<protein>
    <submittedName>
        <fullName evidence="2">43 kDa tail protein</fullName>
    </submittedName>
</protein>
<feature type="domain" description="YqbQ/XkdQ" evidence="1">
    <location>
        <begin position="23"/>
        <end position="313"/>
    </location>
</feature>
<evidence type="ECO:0000313" key="2">
    <source>
        <dbReference type="EMBL" id="DAE00854.1"/>
    </source>
</evidence>
<dbReference type="EMBL" id="BK015313">
    <property type="protein sequence ID" value="DAE00854.1"/>
    <property type="molecule type" value="Genomic_DNA"/>
</dbReference>
<evidence type="ECO:0000259" key="1">
    <source>
        <dbReference type="Pfam" id="PF24032"/>
    </source>
</evidence>
<organism evidence="2">
    <name type="scientific">Siphoviridae sp. ctitf6</name>
    <dbReference type="NCBI Taxonomy" id="2825627"/>
    <lineage>
        <taxon>Viruses</taxon>
        <taxon>Duplodnaviria</taxon>
        <taxon>Heunggongvirae</taxon>
        <taxon>Uroviricota</taxon>
        <taxon>Caudoviricetes</taxon>
    </lineage>
</organism>
<accession>A0A8S5P186</accession>
<dbReference type="Pfam" id="PF24032">
    <property type="entry name" value="YQBQ"/>
    <property type="match status" value="1"/>
</dbReference>